<evidence type="ECO:0000313" key="2">
    <source>
        <dbReference type="Proteomes" id="UP000634136"/>
    </source>
</evidence>
<dbReference type="Proteomes" id="UP000634136">
    <property type="component" value="Unassembled WGS sequence"/>
</dbReference>
<reference evidence="1" key="1">
    <citation type="submission" date="2020-09" db="EMBL/GenBank/DDBJ databases">
        <title>Genome-Enabled Discovery of Anthraquinone Biosynthesis in Senna tora.</title>
        <authorList>
            <person name="Kang S.-H."/>
            <person name="Pandey R.P."/>
            <person name="Lee C.-M."/>
            <person name="Sim J.-S."/>
            <person name="Jeong J.-T."/>
            <person name="Choi B.-S."/>
            <person name="Jung M."/>
            <person name="Ginzburg D."/>
            <person name="Zhao K."/>
            <person name="Won S.Y."/>
            <person name="Oh T.-J."/>
            <person name="Yu Y."/>
            <person name="Kim N.-H."/>
            <person name="Lee O.R."/>
            <person name="Lee T.-H."/>
            <person name="Bashyal P."/>
            <person name="Kim T.-S."/>
            <person name="Lee W.-H."/>
            <person name="Kawkins C."/>
            <person name="Kim C.-K."/>
            <person name="Kim J.S."/>
            <person name="Ahn B.O."/>
            <person name="Rhee S.Y."/>
            <person name="Sohng J.K."/>
        </authorList>
    </citation>
    <scope>NUCLEOTIDE SEQUENCE</scope>
    <source>
        <tissue evidence="1">Leaf</tissue>
    </source>
</reference>
<proteinExistence type="predicted"/>
<sequence length="41" mass="4482">MATTCFVKKERVMKAVKNGRGGDGDNLFCEEGKSDEDNGML</sequence>
<evidence type="ECO:0000313" key="1">
    <source>
        <dbReference type="EMBL" id="KAF7822259.1"/>
    </source>
</evidence>
<keyword evidence="2" id="KW-1185">Reference proteome</keyword>
<organism evidence="1 2">
    <name type="scientific">Senna tora</name>
    <dbReference type="NCBI Taxonomy" id="362788"/>
    <lineage>
        <taxon>Eukaryota</taxon>
        <taxon>Viridiplantae</taxon>
        <taxon>Streptophyta</taxon>
        <taxon>Embryophyta</taxon>
        <taxon>Tracheophyta</taxon>
        <taxon>Spermatophyta</taxon>
        <taxon>Magnoliopsida</taxon>
        <taxon>eudicotyledons</taxon>
        <taxon>Gunneridae</taxon>
        <taxon>Pentapetalae</taxon>
        <taxon>rosids</taxon>
        <taxon>fabids</taxon>
        <taxon>Fabales</taxon>
        <taxon>Fabaceae</taxon>
        <taxon>Caesalpinioideae</taxon>
        <taxon>Cassia clade</taxon>
        <taxon>Senna</taxon>
    </lineage>
</organism>
<comment type="caution">
    <text evidence="1">The sequence shown here is derived from an EMBL/GenBank/DDBJ whole genome shotgun (WGS) entry which is preliminary data.</text>
</comment>
<dbReference type="EMBL" id="JAAIUW010000008">
    <property type="protein sequence ID" value="KAF7822259.1"/>
    <property type="molecule type" value="Genomic_DNA"/>
</dbReference>
<dbReference type="AlphaFoldDB" id="A0A834WMH0"/>
<name>A0A834WMH0_9FABA</name>
<protein>
    <submittedName>
        <fullName evidence="1">Uncharacterized protein</fullName>
    </submittedName>
</protein>
<gene>
    <name evidence="1" type="ORF">G2W53_027714</name>
</gene>
<accession>A0A834WMH0</accession>